<gene>
    <name evidence="3" type="ORF">QQ020_35190</name>
</gene>
<feature type="domain" description="GIY-YIG" evidence="2">
    <location>
        <begin position="3"/>
        <end position="80"/>
    </location>
</feature>
<dbReference type="RefSeq" id="WP_346762709.1">
    <property type="nucleotide sequence ID" value="NZ_JAUJEB010000015.1"/>
</dbReference>
<evidence type="ECO:0000259" key="2">
    <source>
        <dbReference type="PROSITE" id="PS50164"/>
    </source>
</evidence>
<protein>
    <submittedName>
        <fullName evidence="3">GIY-YIG nuclease family protein</fullName>
    </submittedName>
</protein>
<keyword evidence="4" id="KW-1185">Reference proteome</keyword>
<dbReference type="Proteomes" id="UP001172083">
    <property type="component" value="Unassembled WGS sequence"/>
</dbReference>
<reference evidence="3" key="1">
    <citation type="submission" date="2023-06" db="EMBL/GenBank/DDBJ databases">
        <title>Genomic of Agaribacillus aureum.</title>
        <authorList>
            <person name="Wang G."/>
        </authorList>
    </citation>
    <scope>NUCLEOTIDE SEQUENCE</scope>
    <source>
        <strain evidence="3">BMA12</strain>
    </source>
</reference>
<dbReference type="InterPro" id="IPR035901">
    <property type="entry name" value="GIY-YIG_endonuc_sf"/>
</dbReference>
<proteinExistence type="inferred from homology"/>
<evidence type="ECO:0000256" key="1">
    <source>
        <dbReference type="ARBA" id="ARBA00007435"/>
    </source>
</evidence>
<accession>A0ABT8LIM4</accession>
<dbReference type="Pfam" id="PF01541">
    <property type="entry name" value="GIY-YIG"/>
    <property type="match status" value="1"/>
</dbReference>
<organism evidence="3 4">
    <name type="scientific">Agaribacillus aureus</name>
    <dbReference type="NCBI Taxonomy" id="3051825"/>
    <lineage>
        <taxon>Bacteria</taxon>
        <taxon>Pseudomonadati</taxon>
        <taxon>Bacteroidota</taxon>
        <taxon>Cytophagia</taxon>
        <taxon>Cytophagales</taxon>
        <taxon>Splendidivirgaceae</taxon>
        <taxon>Agaribacillus</taxon>
    </lineage>
</organism>
<dbReference type="EMBL" id="JAUJEB010000015">
    <property type="protein sequence ID" value="MDN5217373.1"/>
    <property type="molecule type" value="Genomic_DNA"/>
</dbReference>
<dbReference type="PANTHER" id="PTHR34477">
    <property type="entry name" value="UPF0213 PROTEIN YHBQ"/>
    <property type="match status" value="1"/>
</dbReference>
<dbReference type="InterPro" id="IPR050190">
    <property type="entry name" value="UPF0213_domain"/>
</dbReference>
<evidence type="ECO:0000313" key="3">
    <source>
        <dbReference type="EMBL" id="MDN5217373.1"/>
    </source>
</evidence>
<comment type="similarity">
    <text evidence="1">Belongs to the UPF0213 family.</text>
</comment>
<dbReference type="SUPFAM" id="SSF82771">
    <property type="entry name" value="GIY-YIG endonuclease"/>
    <property type="match status" value="1"/>
</dbReference>
<dbReference type="CDD" id="cd10448">
    <property type="entry name" value="GIY-YIG_unchar_3"/>
    <property type="match status" value="1"/>
</dbReference>
<name>A0ABT8LIM4_9BACT</name>
<dbReference type="Gene3D" id="3.40.1440.10">
    <property type="entry name" value="GIY-YIG endonuclease"/>
    <property type="match status" value="1"/>
</dbReference>
<dbReference type="InterPro" id="IPR000305">
    <property type="entry name" value="GIY-YIG_endonuc"/>
</dbReference>
<dbReference type="PROSITE" id="PS50164">
    <property type="entry name" value="GIY_YIG"/>
    <property type="match status" value="1"/>
</dbReference>
<evidence type="ECO:0000313" key="4">
    <source>
        <dbReference type="Proteomes" id="UP001172083"/>
    </source>
</evidence>
<sequence>MEKGGAVYILTNKNNTTLYIGVTSNLLGRIIEHKEKLYPKSFTARYNLNKLVYFETFYDIEEAIAREKQLKGGSRKKKVHLIRQFNPEWKDLFSTIENW</sequence>
<comment type="caution">
    <text evidence="3">The sequence shown here is derived from an EMBL/GenBank/DDBJ whole genome shotgun (WGS) entry which is preliminary data.</text>
</comment>
<dbReference type="PANTHER" id="PTHR34477:SF5">
    <property type="entry name" value="BSL5627 PROTEIN"/>
    <property type="match status" value="1"/>
</dbReference>